<protein>
    <submittedName>
        <fullName evidence="2">Uncharacterized protein</fullName>
    </submittedName>
</protein>
<dbReference type="OrthoDB" id="10509780at2759"/>
<name>A0A9W7W6V7_9PEZI</name>
<dbReference type="Proteomes" id="UP001138500">
    <property type="component" value="Unassembled WGS sequence"/>
</dbReference>
<accession>A0A9W7W6V7</accession>
<sequence length="175" mass="19646">MAPTNRAAQSSAMDEVAVGPVATVPNETAQLDTPVQAGTQKLRLVHNKCTCADRPVGENAGESANQENGLFTPPTSSVNNERQLTITSRRRVEKWIEGQIPHSEQRRAEQRINKALKDSRERHRANERINKSLREYRVRRLAGQRIAAAIKARRNAHLRQLAADALDRVESQERN</sequence>
<proteinExistence type="predicted"/>
<evidence type="ECO:0000313" key="3">
    <source>
        <dbReference type="Proteomes" id="UP001138500"/>
    </source>
</evidence>
<evidence type="ECO:0000256" key="1">
    <source>
        <dbReference type="SAM" id="MobiDB-lite"/>
    </source>
</evidence>
<dbReference type="AlphaFoldDB" id="A0A9W7W6V7"/>
<dbReference type="EMBL" id="RIBY02000113">
    <property type="protein sequence ID" value="KAH9845282.1"/>
    <property type="molecule type" value="Genomic_DNA"/>
</dbReference>
<reference evidence="2 3" key="1">
    <citation type="journal article" date="2018" name="IMA Fungus">
        <title>IMA Genome-F 10: Nine draft genome sequences of Claviceps purpurea s.lat., including C. arundinis, C. humidiphila, and C. cf. spartinae, pseudomolecules for the pitch canker pathogen Fusarium circinatum, draft genome of Davidsoniella eucalypti, Grosmannia galeiformis, Quambalaria eucalypti, and Teratosphaeria destructans.</title>
        <authorList>
            <person name="Wingfield B.D."/>
            <person name="Liu M."/>
            <person name="Nguyen H.D."/>
            <person name="Lane F.A."/>
            <person name="Morgan S.W."/>
            <person name="De Vos L."/>
            <person name="Wilken P.M."/>
            <person name="Duong T.A."/>
            <person name="Aylward J."/>
            <person name="Coetzee M.P."/>
            <person name="Dadej K."/>
            <person name="De Beer Z.W."/>
            <person name="Findlay W."/>
            <person name="Havenga M."/>
            <person name="Kolarik M."/>
            <person name="Menzies J.G."/>
            <person name="Naidoo K."/>
            <person name="Pochopski O."/>
            <person name="Shoukouhi P."/>
            <person name="Santana Q.C."/>
            <person name="Seifert K.A."/>
            <person name="Soal N."/>
            <person name="Steenkamp E.T."/>
            <person name="Tatham C.T."/>
            <person name="van der Nest M.A."/>
            <person name="Wingfield M.J."/>
        </authorList>
    </citation>
    <scope>NUCLEOTIDE SEQUENCE [LARGE SCALE GENOMIC DNA]</scope>
    <source>
        <strain evidence="2">CMW44962</strain>
    </source>
</reference>
<keyword evidence="3" id="KW-1185">Reference proteome</keyword>
<feature type="compositionally biased region" description="Polar residues" evidence="1">
    <location>
        <begin position="62"/>
        <end position="82"/>
    </location>
</feature>
<reference evidence="2 3" key="2">
    <citation type="journal article" date="2021" name="Curr. Genet.">
        <title>Genetic response to nitrogen starvation in the aggressive Eucalyptus foliar pathogen Teratosphaeria destructans.</title>
        <authorList>
            <person name="Havenga M."/>
            <person name="Wingfield B.D."/>
            <person name="Wingfield M.J."/>
            <person name="Dreyer L.L."/>
            <person name="Roets F."/>
            <person name="Aylward J."/>
        </authorList>
    </citation>
    <scope>NUCLEOTIDE SEQUENCE [LARGE SCALE GENOMIC DNA]</scope>
    <source>
        <strain evidence="2">CMW44962</strain>
    </source>
</reference>
<feature type="region of interest" description="Disordered" evidence="1">
    <location>
        <begin position="60"/>
        <end position="82"/>
    </location>
</feature>
<gene>
    <name evidence="2" type="ORF">Tdes44962_MAKER01292</name>
</gene>
<organism evidence="2 3">
    <name type="scientific">Teratosphaeria destructans</name>
    <dbReference type="NCBI Taxonomy" id="418781"/>
    <lineage>
        <taxon>Eukaryota</taxon>
        <taxon>Fungi</taxon>
        <taxon>Dikarya</taxon>
        <taxon>Ascomycota</taxon>
        <taxon>Pezizomycotina</taxon>
        <taxon>Dothideomycetes</taxon>
        <taxon>Dothideomycetidae</taxon>
        <taxon>Mycosphaerellales</taxon>
        <taxon>Teratosphaeriaceae</taxon>
        <taxon>Teratosphaeria</taxon>
    </lineage>
</organism>
<evidence type="ECO:0000313" key="2">
    <source>
        <dbReference type="EMBL" id="KAH9845282.1"/>
    </source>
</evidence>
<comment type="caution">
    <text evidence="2">The sequence shown here is derived from an EMBL/GenBank/DDBJ whole genome shotgun (WGS) entry which is preliminary data.</text>
</comment>